<dbReference type="InterPro" id="IPR006009">
    <property type="entry name" value="GlcNAc_MurG"/>
</dbReference>
<dbReference type="GO" id="GO:0016757">
    <property type="term" value="F:glycosyltransferase activity"/>
    <property type="evidence" value="ECO:0007669"/>
    <property type="project" value="UniProtKB-KW"/>
</dbReference>
<proteinExistence type="inferred from homology"/>
<evidence type="ECO:0000256" key="3">
    <source>
        <dbReference type="ARBA" id="ARBA00022676"/>
    </source>
</evidence>
<evidence type="ECO:0000313" key="14">
    <source>
        <dbReference type="Proteomes" id="UP001595462"/>
    </source>
</evidence>
<dbReference type="PANTHER" id="PTHR21015">
    <property type="entry name" value="UDP-N-ACETYLGLUCOSAMINE--N-ACETYLMURAMYL-(PENTAPEPTIDE) PYROPHOSPHORYL-UNDECAPRENOL N-ACETYLGLUCOSAMINE TRANSFERASE 1"/>
    <property type="match status" value="1"/>
</dbReference>
<feature type="binding site" evidence="10">
    <location>
        <position position="206"/>
    </location>
    <ligand>
        <name>UDP-N-acetyl-alpha-D-glucosamine</name>
        <dbReference type="ChEBI" id="CHEBI:57705"/>
    </ligand>
</feature>
<keyword evidence="6 10" id="KW-0573">Peptidoglycan synthesis</keyword>
<keyword evidence="1 10" id="KW-1003">Cell membrane</keyword>
<comment type="catalytic activity">
    <reaction evidence="10">
        <text>di-trans,octa-cis-undecaprenyl diphospho-N-acetyl-alpha-D-muramoyl-L-alanyl-D-glutamyl-meso-2,6-diaminopimeloyl-D-alanyl-D-alanine + UDP-N-acetyl-alpha-D-glucosamine = di-trans,octa-cis-undecaprenyl diphospho-[N-acetyl-alpha-D-glucosaminyl-(1-&gt;4)]-N-acetyl-alpha-D-muramoyl-L-alanyl-D-glutamyl-meso-2,6-diaminopimeloyl-D-alanyl-D-alanine + UDP + H(+)</text>
        <dbReference type="Rhea" id="RHEA:31227"/>
        <dbReference type="ChEBI" id="CHEBI:15378"/>
        <dbReference type="ChEBI" id="CHEBI:57705"/>
        <dbReference type="ChEBI" id="CHEBI:58223"/>
        <dbReference type="ChEBI" id="CHEBI:61387"/>
        <dbReference type="ChEBI" id="CHEBI:61388"/>
        <dbReference type="EC" id="2.4.1.227"/>
    </reaction>
</comment>
<name>A0ABV7EI76_9GAMM</name>
<keyword evidence="8 10" id="KW-0131">Cell cycle</keyword>
<dbReference type="InterPro" id="IPR007235">
    <property type="entry name" value="Glyco_trans_28_C"/>
</dbReference>
<dbReference type="Proteomes" id="UP001595462">
    <property type="component" value="Unassembled WGS sequence"/>
</dbReference>
<dbReference type="RefSeq" id="WP_380685478.1">
    <property type="nucleotide sequence ID" value="NZ_JBHRSS010000001.1"/>
</dbReference>
<dbReference type="Pfam" id="PF03033">
    <property type="entry name" value="Glyco_transf_28"/>
    <property type="match status" value="1"/>
</dbReference>
<dbReference type="EMBL" id="JBHRSS010000001">
    <property type="protein sequence ID" value="MFC3102427.1"/>
    <property type="molecule type" value="Genomic_DNA"/>
</dbReference>
<feature type="binding site" evidence="10">
    <location>
        <begin position="278"/>
        <end position="283"/>
    </location>
    <ligand>
        <name>UDP-N-acetyl-alpha-D-glucosamine</name>
        <dbReference type="ChEBI" id="CHEBI:57705"/>
    </ligand>
</feature>
<protein>
    <recommendedName>
        <fullName evidence="10">UDP-N-acetylglucosamine--N-acetylmuramyl-(pentapeptide) pyrophosphoryl-undecaprenol N-acetylglucosamine transferase</fullName>
        <ecNumber evidence="10">2.4.1.227</ecNumber>
    </recommendedName>
    <alternativeName>
        <fullName evidence="10">Undecaprenyl-PP-MurNAc-pentapeptide-UDPGlcNAc GlcNAc transferase</fullName>
    </alternativeName>
</protein>
<sequence>MSRVAAQSTADMGASSAPHVLIMAGGTGGHVFPALAVAHALIERGARVSWLGTKAGIEARLVPANDLALHTIDVAGLRGKGTLSWLIAPLKLVRACLQALGLVRQLAPQLVVGMGGFAAGPGGLAARLTGRPLLIHEQNASAGLTNRLLSRLATTVLQAFPNTFAAQRAAKTVGNPVRREILELAAPADRWQTREGRVRLLVLGGSGGALAINERVPAALATLAEDERPQVRHQAGRTLREATTAYAKYDVSADVSEFIDDMAAAYAWADVVVCRSGALTVAELAAAGVGALLVPYPFAADDHQRANGEYLVAAGAASLINQDELTVERLAAELRTLCADRAALLGRAEAARAVAWPRATDDIVDACFSTLEAA</sequence>
<evidence type="ECO:0000256" key="8">
    <source>
        <dbReference type="ARBA" id="ARBA00023306"/>
    </source>
</evidence>
<comment type="subcellular location">
    <subcellularLocation>
        <location evidence="10">Cell membrane</location>
        <topology evidence="10">Peripheral membrane protein</topology>
        <orientation evidence="10">Cytoplasmic side</orientation>
    </subcellularLocation>
</comment>
<dbReference type="HAMAP" id="MF_00033">
    <property type="entry name" value="MurG"/>
    <property type="match status" value="1"/>
</dbReference>
<keyword evidence="7 10" id="KW-0472">Membrane</keyword>
<comment type="caution">
    <text evidence="13">The sequence shown here is derived from an EMBL/GenBank/DDBJ whole genome shotgun (WGS) entry which is preliminary data.</text>
</comment>
<dbReference type="Pfam" id="PF04101">
    <property type="entry name" value="Glyco_tran_28_C"/>
    <property type="match status" value="1"/>
</dbReference>
<organism evidence="13 14">
    <name type="scientific">Salinisphaera aquimarina</name>
    <dbReference type="NCBI Taxonomy" id="2094031"/>
    <lineage>
        <taxon>Bacteria</taxon>
        <taxon>Pseudomonadati</taxon>
        <taxon>Pseudomonadota</taxon>
        <taxon>Gammaproteobacteria</taxon>
        <taxon>Salinisphaerales</taxon>
        <taxon>Salinisphaeraceae</taxon>
        <taxon>Salinisphaera</taxon>
    </lineage>
</organism>
<feature type="binding site" evidence="10">
    <location>
        <position position="304"/>
    </location>
    <ligand>
        <name>UDP-N-acetyl-alpha-D-glucosamine</name>
        <dbReference type="ChEBI" id="CHEBI:57705"/>
    </ligand>
</feature>
<keyword evidence="4 10" id="KW-0808">Transferase</keyword>
<keyword evidence="9 10" id="KW-0961">Cell wall biogenesis/degradation</keyword>
<evidence type="ECO:0000256" key="1">
    <source>
        <dbReference type="ARBA" id="ARBA00022475"/>
    </source>
</evidence>
<evidence type="ECO:0000256" key="7">
    <source>
        <dbReference type="ARBA" id="ARBA00023136"/>
    </source>
</evidence>
<evidence type="ECO:0000256" key="6">
    <source>
        <dbReference type="ARBA" id="ARBA00022984"/>
    </source>
</evidence>
<evidence type="ECO:0000313" key="13">
    <source>
        <dbReference type="EMBL" id="MFC3102427.1"/>
    </source>
</evidence>
<feature type="domain" description="Glycosyltransferase family 28 N-terminal" evidence="11">
    <location>
        <begin position="20"/>
        <end position="157"/>
    </location>
</feature>
<dbReference type="InterPro" id="IPR004276">
    <property type="entry name" value="GlycoTrans_28_N"/>
</dbReference>
<comment type="pathway">
    <text evidence="10">Cell wall biogenesis; peptidoglycan biosynthesis.</text>
</comment>
<evidence type="ECO:0000259" key="12">
    <source>
        <dbReference type="Pfam" id="PF04101"/>
    </source>
</evidence>
<evidence type="ECO:0000256" key="5">
    <source>
        <dbReference type="ARBA" id="ARBA00022960"/>
    </source>
</evidence>
<evidence type="ECO:0000259" key="11">
    <source>
        <dbReference type="Pfam" id="PF03033"/>
    </source>
</evidence>
<dbReference type="CDD" id="cd03785">
    <property type="entry name" value="GT28_MurG"/>
    <property type="match status" value="1"/>
</dbReference>
<keyword evidence="5 10" id="KW-0133">Cell shape</keyword>
<keyword evidence="3 10" id="KW-0328">Glycosyltransferase</keyword>
<dbReference type="NCBIfam" id="TIGR01133">
    <property type="entry name" value="murG"/>
    <property type="match status" value="1"/>
</dbReference>
<evidence type="ECO:0000256" key="9">
    <source>
        <dbReference type="ARBA" id="ARBA00023316"/>
    </source>
</evidence>
<keyword evidence="2 10" id="KW-0132">Cell division</keyword>
<evidence type="ECO:0000256" key="2">
    <source>
        <dbReference type="ARBA" id="ARBA00022618"/>
    </source>
</evidence>
<feature type="binding site" evidence="10">
    <location>
        <position position="139"/>
    </location>
    <ligand>
        <name>UDP-N-acetyl-alpha-D-glucosamine</name>
        <dbReference type="ChEBI" id="CHEBI:57705"/>
    </ligand>
</feature>
<feature type="binding site" evidence="10">
    <location>
        <position position="178"/>
    </location>
    <ligand>
        <name>UDP-N-acetyl-alpha-D-glucosamine</name>
        <dbReference type="ChEBI" id="CHEBI:57705"/>
    </ligand>
</feature>
<accession>A0ABV7EI76</accession>
<feature type="binding site" evidence="10">
    <location>
        <begin position="27"/>
        <end position="29"/>
    </location>
    <ligand>
        <name>UDP-N-acetyl-alpha-D-glucosamine</name>
        <dbReference type="ChEBI" id="CHEBI:57705"/>
    </ligand>
</feature>
<dbReference type="Gene3D" id="3.40.50.2000">
    <property type="entry name" value="Glycogen Phosphorylase B"/>
    <property type="match status" value="2"/>
</dbReference>
<gene>
    <name evidence="10 13" type="primary">murG</name>
    <name evidence="13" type="ORF">ACFOSU_00815</name>
</gene>
<evidence type="ECO:0000256" key="4">
    <source>
        <dbReference type="ARBA" id="ARBA00022679"/>
    </source>
</evidence>
<dbReference type="PANTHER" id="PTHR21015:SF22">
    <property type="entry name" value="GLYCOSYLTRANSFERASE"/>
    <property type="match status" value="1"/>
</dbReference>
<keyword evidence="14" id="KW-1185">Reference proteome</keyword>
<feature type="binding site" evidence="10">
    <location>
        <position position="259"/>
    </location>
    <ligand>
        <name>UDP-N-acetyl-alpha-D-glucosamine</name>
        <dbReference type="ChEBI" id="CHEBI:57705"/>
    </ligand>
</feature>
<comment type="function">
    <text evidence="10">Cell wall formation. Catalyzes the transfer of a GlcNAc subunit on undecaprenyl-pyrophosphoryl-MurNAc-pentapeptide (lipid intermediate I) to form undecaprenyl-pyrophosphoryl-MurNAc-(pentapeptide)GlcNAc (lipid intermediate II).</text>
</comment>
<dbReference type="EC" id="2.4.1.227" evidence="10"/>
<dbReference type="SUPFAM" id="SSF53756">
    <property type="entry name" value="UDP-Glycosyltransferase/glycogen phosphorylase"/>
    <property type="match status" value="1"/>
</dbReference>
<comment type="similarity">
    <text evidence="10">Belongs to the glycosyltransferase 28 family. MurG subfamily.</text>
</comment>
<reference evidence="14" key="1">
    <citation type="journal article" date="2019" name="Int. J. Syst. Evol. Microbiol.">
        <title>The Global Catalogue of Microorganisms (GCM) 10K type strain sequencing project: providing services to taxonomists for standard genome sequencing and annotation.</title>
        <authorList>
            <consortium name="The Broad Institute Genomics Platform"/>
            <consortium name="The Broad Institute Genome Sequencing Center for Infectious Disease"/>
            <person name="Wu L."/>
            <person name="Ma J."/>
        </authorList>
    </citation>
    <scope>NUCLEOTIDE SEQUENCE [LARGE SCALE GENOMIC DNA]</scope>
    <source>
        <strain evidence="14">KCTC 52640</strain>
    </source>
</reference>
<feature type="domain" description="Glycosyl transferase family 28 C-terminal" evidence="12">
    <location>
        <begin position="200"/>
        <end position="351"/>
    </location>
</feature>
<evidence type="ECO:0000256" key="10">
    <source>
        <dbReference type="HAMAP-Rule" id="MF_00033"/>
    </source>
</evidence>